<protein>
    <recommendedName>
        <fullName evidence="3">WG repeat-containing protein</fullName>
    </recommendedName>
</protein>
<organism evidence="1 2">
    <name type="scientific">Pseudocitrobacter cyperus</name>
    <dbReference type="NCBI Taxonomy" id="3112843"/>
    <lineage>
        <taxon>Bacteria</taxon>
        <taxon>Pseudomonadati</taxon>
        <taxon>Pseudomonadota</taxon>
        <taxon>Gammaproteobacteria</taxon>
        <taxon>Enterobacterales</taxon>
        <taxon>Enterobacteriaceae</taxon>
        <taxon>Pseudocitrobacter</taxon>
    </lineage>
</organism>
<proteinExistence type="predicted"/>
<sequence>MKGFITILAACVLLSGCDGVDKTHEGYYLVADVKVEFDNSHAKPQDNRLLFPEQQRQIAKNIKQVNADNYFNFTPSSVTYYTPINNGTKTIENERVQLNDVDYTITQGKGHTLQLLSDKGTDCGYHACQITLTLKKVSADSPELVKRQQEQKQSESAYQAQMRENIDYFKHLSLDDFLGTPFSLSKSFVIKMPIDMRLVDRTPRDCTRDCNLDALPLASQADGDTLIFTYYSQQERHGGTLYIFNGKPGDITLTQLLKNQTQVLLQTDNGAIYYNSQGKLEAFYYHYDDASQRYFIGIANAATAKQIAREFSVLRTMDPRYLGKKTVSMSYLQLSRQALEEKYQAKVSDVFNQAEVEKAMWKAMDLMLEKPTRFFNPGSSMMIAPIWFPSKKTKENIYVQLYAHSIDTLVDEDKIGLASIDKQKGKREGNVVLYTGKSYVRYNYLIKINEQLTLVLGVPDASGDLREQMFLAQVFKQLDLTKSPLAAIPEQELKNLFKYESQRNDSGRSKDRYFTVAEGLIDNHGNLIIPQPENGRYRFFHPQPPFILSTLEDKEGQDIAWSVFNEQGKLLLQAKSSVDIFEQHLAVTGDGVKKGIFDLNTLQWLLPPTFRSIRLDEGIFIADDADGKYYLVDQKGKTLVHAAKMIYHTAKKNHFAVIGDNGELSMVDGQGQPFFHHRGTSLEYIPPIDAWLIAFSDADGENTQAGIISEQGEMIIPMEYSGYRVTDRYLQMLRSDEKNRAWFDLQQVKEWRNHQPLQEVPAP</sequence>
<dbReference type="RefSeq" id="WP_347795864.1">
    <property type="nucleotide sequence ID" value="NZ_JAYMYY010000005.1"/>
</dbReference>
<dbReference type="PROSITE" id="PS51257">
    <property type="entry name" value="PROKAR_LIPOPROTEIN"/>
    <property type="match status" value="1"/>
</dbReference>
<accession>A0ABV0HMA7</accession>
<keyword evidence="2" id="KW-1185">Reference proteome</keyword>
<evidence type="ECO:0008006" key="3">
    <source>
        <dbReference type="Google" id="ProtNLM"/>
    </source>
</evidence>
<reference evidence="1 2" key="1">
    <citation type="submission" date="2024-01" db="EMBL/GenBank/DDBJ databases">
        <title>Pseudocitrobacter sp. Endophytic strain Cyp-38L.</title>
        <authorList>
            <person name="Amer M.A."/>
            <person name="Hamed S.M."/>
        </authorList>
    </citation>
    <scope>NUCLEOTIDE SEQUENCE [LARGE SCALE GENOMIC DNA]</scope>
    <source>
        <strain evidence="1 2">Cyp38S</strain>
    </source>
</reference>
<evidence type="ECO:0000313" key="2">
    <source>
        <dbReference type="Proteomes" id="UP001444146"/>
    </source>
</evidence>
<dbReference type="Proteomes" id="UP001444146">
    <property type="component" value="Unassembled WGS sequence"/>
</dbReference>
<dbReference type="EMBL" id="JAYMYY010000005">
    <property type="protein sequence ID" value="MEO3991571.1"/>
    <property type="molecule type" value="Genomic_DNA"/>
</dbReference>
<name>A0ABV0HMA7_9ENTR</name>
<gene>
    <name evidence="1" type="ORF">VSR74_17335</name>
</gene>
<evidence type="ECO:0000313" key="1">
    <source>
        <dbReference type="EMBL" id="MEO3991571.1"/>
    </source>
</evidence>
<comment type="caution">
    <text evidence="1">The sequence shown here is derived from an EMBL/GenBank/DDBJ whole genome shotgun (WGS) entry which is preliminary data.</text>
</comment>